<keyword evidence="2" id="KW-1185">Reference proteome</keyword>
<organism evidence="1 2">
    <name type="scientific">Tsukamurella soli</name>
    <dbReference type="NCBI Taxonomy" id="644556"/>
    <lineage>
        <taxon>Bacteria</taxon>
        <taxon>Bacillati</taxon>
        <taxon>Actinomycetota</taxon>
        <taxon>Actinomycetes</taxon>
        <taxon>Mycobacteriales</taxon>
        <taxon>Tsukamurellaceae</taxon>
        <taxon>Tsukamurella</taxon>
    </lineage>
</organism>
<comment type="caution">
    <text evidence="1">The sequence shown here is derived from an EMBL/GenBank/DDBJ whole genome shotgun (WGS) entry which is preliminary data.</text>
</comment>
<protein>
    <recommendedName>
        <fullName evidence="3">Catalytic LigB subunit of aromatic ring-opening dioxygenase</fullName>
    </recommendedName>
</protein>
<gene>
    <name evidence="1" type="ORF">GCM10023147_23380</name>
</gene>
<dbReference type="EMBL" id="BAABFR010000031">
    <property type="protein sequence ID" value="GAA4393036.1"/>
    <property type="molecule type" value="Genomic_DNA"/>
</dbReference>
<dbReference type="RefSeq" id="WP_344995518.1">
    <property type="nucleotide sequence ID" value="NZ_BAABFR010000031.1"/>
</dbReference>
<dbReference type="Proteomes" id="UP001500635">
    <property type="component" value="Unassembled WGS sequence"/>
</dbReference>
<accession>A0ABP8JMB4</accession>
<proteinExistence type="predicted"/>
<name>A0ABP8JMB4_9ACTN</name>
<evidence type="ECO:0000313" key="1">
    <source>
        <dbReference type="EMBL" id="GAA4393036.1"/>
    </source>
</evidence>
<evidence type="ECO:0008006" key="3">
    <source>
        <dbReference type="Google" id="ProtNLM"/>
    </source>
</evidence>
<sequence length="230" mass="22649">MDDHSAGPAAAHLPVIVVPGSPLLVPELAGVPGDPDADAVRAAAVDAARWLAARALRWVVVADGGGDRPGTDEPASTDDVAGAAPGTVGTFAGFGAPVPVALAGPAPSDPATATPGWPTPLLVAAWLRGAVATPERAPQLVGRGGGPDGVVFVLDGPITLTPRAPGGHRPEDVAVFDALVASVVDGLGPVGSVLPTWDAAAEACRGRAVTELYRGAPFGVGYLVATAEAP</sequence>
<reference evidence="2" key="1">
    <citation type="journal article" date="2019" name="Int. J. Syst. Evol. Microbiol.">
        <title>The Global Catalogue of Microorganisms (GCM) 10K type strain sequencing project: providing services to taxonomists for standard genome sequencing and annotation.</title>
        <authorList>
            <consortium name="The Broad Institute Genomics Platform"/>
            <consortium name="The Broad Institute Genome Sequencing Center for Infectious Disease"/>
            <person name="Wu L."/>
            <person name="Ma J."/>
        </authorList>
    </citation>
    <scope>NUCLEOTIDE SEQUENCE [LARGE SCALE GENOMIC DNA]</scope>
    <source>
        <strain evidence="2">JCM 17688</strain>
    </source>
</reference>
<evidence type="ECO:0000313" key="2">
    <source>
        <dbReference type="Proteomes" id="UP001500635"/>
    </source>
</evidence>